<dbReference type="PANTHER" id="PTHR43788">
    <property type="entry name" value="DNA2/NAM7 HELICASE FAMILY MEMBER"/>
    <property type="match status" value="1"/>
</dbReference>
<evidence type="ECO:0000313" key="5">
    <source>
        <dbReference type="Proteomes" id="UP000297540"/>
    </source>
</evidence>
<dbReference type="CDD" id="cd18809">
    <property type="entry name" value="SF1_C_RecD"/>
    <property type="match status" value="1"/>
</dbReference>
<comment type="caution">
    <text evidence="4">The sequence shown here is derived from an EMBL/GenBank/DDBJ whole genome shotgun (WGS) entry which is preliminary data.</text>
</comment>
<dbReference type="AlphaFoldDB" id="A0A4Y8SDV1"/>
<reference evidence="4 5" key="1">
    <citation type="journal article" date="2017" name="Int. J. Syst. Evol. Microbiol.">
        <title>Mucilaginibacterpsychrotolerans sp. nov., isolated from peatlands.</title>
        <authorList>
            <person name="Deng Y."/>
            <person name="Shen L."/>
            <person name="Xu B."/>
            <person name="Liu Y."/>
            <person name="Gu Z."/>
            <person name="Liu H."/>
            <person name="Zhou Y."/>
        </authorList>
    </citation>
    <scope>NUCLEOTIDE SEQUENCE [LARGE SCALE GENOMIC DNA]</scope>
    <source>
        <strain evidence="4 5">NH7-4</strain>
    </source>
</reference>
<evidence type="ECO:0000313" key="4">
    <source>
        <dbReference type="EMBL" id="TFF36556.1"/>
    </source>
</evidence>
<dbReference type="Gene3D" id="3.40.50.300">
    <property type="entry name" value="P-loop containing nucleotide triphosphate hydrolases"/>
    <property type="match status" value="2"/>
</dbReference>
<dbReference type="InterPro" id="IPR027417">
    <property type="entry name" value="P-loop_NTPase"/>
</dbReference>
<keyword evidence="5" id="KW-1185">Reference proteome</keyword>
<dbReference type="Proteomes" id="UP000297540">
    <property type="component" value="Unassembled WGS sequence"/>
</dbReference>
<protein>
    <recommendedName>
        <fullName evidence="3">UvrD-like helicase C-terminal domain-containing protein</fullName>
    </recommendedName>
</protein>
<sequence length="473" mass="53031">MADNLNFNADQKAAFTAIKKFLAHPSIDVFVLKGYAGTGKTYLMQALAKKLKEEKEEFCLLASTGRAATVLKGKTGFTARTVHSELYNFIGVNGLDDNPSGATASNAAQLSMQFNTRIADNKKRLYIVDESSMLSGEFQESDSMPATFGSGVLLDDLFEVVGNNKIIFVGDPCQLPPIGQPFSPALDKNWLNSQNKVAVSVTLSKIERTDSGNDILKLAGDIRDMHDSGVFELYPKLPASKLNNVKLHPADDEQLDRYFEKYTETGPTETLAIARTNLRVYEINRFMRNKLLGDANLDLQTGEVLLVTQNNHKVPLTNGDFVTVTALGEVTWRGGLKFQKVTVRTFLSDTEFKMQLSVNALKSINGSLTKEQTKELMVDFHSRMREKGISSKSEEYREAMLGDDYYNCLKATYGYAVTCHKAQGGEWNNVYLFLDNENNTMFRMPPASLCKWWYTAVTRARKELHLVKHWWVV</sequence>
<evidence type="ECO:0000256" key="2">
    <source>
        <dbReference type="ARBA" id="ARBA00022840"/>
    </source>
</evidence>
<keyword evidence="2" id="KW-0067">ATP-binding</keyword>
<name>A0A4Y8SDV1_9SPHI</name>
<dbReference type="Pfam" id="PF13604">
    <property type="entry name" value="AAA_30"/>
    <property type="match status" value="1"/>
</dbReference>
<dbReference type="InterPro" id="IPR050534">
    <property type="entry name" value="Coronavir_polyprotein_1ab"/>
</dbReference>
<evidence type="ECO:0000256" key="1">
    <source>
        <dbReference type="ARBA" id="ARBA00022741"/>
    </source>
</evidence>
<accession>A0A4Y8SDV1</accession>
<dbReference type="InterPro" id="IPR027785">
    <property type="entry name" value="UvrD-like_helicase_C"/>
</dbReference>
<dbReference type="EMBL" id="SOZE01000015">
    <property type="protein sequence ID" value="TFF36556.1"/>
    <property type="molecule type" value="Genomic_DNA"/>
</dbReference>
<dbReference type="RefSeq" id="WP_133235230.1">
    <property type="nucleotide sequence ID" value="NZ_SOZE01000015.1"/>
</dbReference>
<evidence type="ECO:0000259" key="3">
    <source>
        <dbReference type="Pfam" id="PF13538"/>
    </source>
</evidence>
<dbReference type="Pfam" id="PF13538">
    <property type="entry name" value="UvrD_C_2"/>
    <property type="match status" value="1"/>
</dbReference>
<proteinExistence type="predicted"/>
<dbReference type="PANTHER" id="PTHR43788:SF6">
    <property type="entry name" value="DNA HELICASE B"/>
    <property type="match status" value="1"/>
</dbReference>
<keyword evidence="1" id="KW-0547">Nucleotide-binding</keyword>
<dbReference type="GO" id="GO:0005524">
    <property type="term" value="F:ATP binding"/>
    <property type="evidence" value="ECO:0007669"/>
    <property type="project" value="UniProtKB-KW"/>
</dbReference>
<feature type="domain" description="UvrD-like helicase C-terminal" evidence="3">
    <location>
        <begin position="413"/>
        <end position="467"/>
    </location>
</feature>
<dbReference type="OrthoDB" id="9803432at2"/>
<dbReference type="GO" id="GO:0003678">
    <property type="term" value="F:DNA helicase activity"/>
    <property type="evidence" value="ECO:0007669"/>
    <property type="project" value="UniProtKB-ARBA"/>
</dbReference>
<organism evidence="4 5">
    <name type="scientific">Mucilaginibacter psychrotolerans</name>
    <dbReference type="NCBI Taxonomy" id="1524096"/>
    <lineage>
        <taxon>Bacteria</taxon>
        <taxon>Pseudomonadati</taxon>
        <taxon>Bacteroidota</taxon>
        <taxon>Sphingobacteriia</taxon>
        <taxon>Sphingobacteriales</taxon>
        <taxon>Sphingobacteriaceae</taxon>
        <taxon>Mucilaginibacter</taxon>
    </lineage>
</organism>
<dbReference type="SUPFAM" id="SSF52540">
    <property type="entry name" value="P-loop containing nucleoside triphosphate hydrolases"/>
    <property type="match status" value="2"/>
</dbReference>
<gene>
    <name evidence="4" type="ORF">E2R66_15495</name>
</gene>